<name>A0A3U9E4J2_SALDZ</name>
<reference evidence="1" key="1">
    <citation type="submission" date="2018-08" db="EMBL/GenBank/DDBJ databases">
        <authorList>
            <person name="Ashton P.M."/>
            <person name="Dallman T."/>
            <person name="Nair S."/>
            <person name="De Pinna E."/>
            <person name="Peters T."/>
            <person name="Grant K."/>
        </authorList>
    </citation>
    <scope>NUCLEOTIDE SEQUENCE [LARGE SCALE GENOMIC DNA]</scope>
    <source>
        <strain evidence="1">294779</strain>
    </source>
</reference>
<sequence>MHKQVSVHTEVPKMPSILQPEALCHKVTQLHFIDKIETLLRTTHRFRKKIDGRESEIEYFCVQQEKMHQILFRVS</sequence>
<protein>
    <submittedName>
        <fullName evidence="1">Uncharacterized protein</fullName>
    </submittedName>
</protein>
<accession>A0A3U9E4J2</accession>
<gene>
    <name evidence="1" type="ORF">CTQ69_24010</name>
</gene>
<dbReference type="AlphaFoldDB" id="A0A3U9E4J2"/>
<dbReference type="Proteomes" id="UP000839735">
    <property type="component" value="Unassembled WGS sequence"/>
</dbReference>
<organism evidence="1">
    <name type="scientific">Salmonella diarizonae</name>
    <dbReference type="NCBI Taxonomy" id="59204"/>
    <lineage>
        <taxon>Bacteria</taxon>
        <taxon>Pseudomonadati</taxon>
        <taxon>Pseudomonadota</taxon>
        <taxon>Gammaproteobacteria</taxon>
        <taxon>Enterobacterales</taxon>
        <taxon>Enterobacteriaceae</taxon>
        <taxon>Salmonella</taxon>
    </lineage>
</organism>
<evidence type="ECO:0000313" key="1">
    <source>
        <dbReference type="EMBL" id="ECC3916971.1"/>
    </source>
</evidence>
<dbReference type="EMBL" id="AAIBIC010000042">
    <property type="protein sequence ID" value="ECC3916971.1"/>
    <property type="molecule type" value="Genomic_DNA"/>
</dbReference>
<proteinExistence type="predicted"/>
<comment type="caution">
    <text evidence="1">The sequence shown here is derived from an EMBL/GenBank/DDBJ whole genome shotgun (WGS) entry which is preliminary data.</text>
</comment>